<evidence type="ECO:0000256" key="1">
    <source>
        <dbReference type="SAM" id="MobiDB-lite"/>
    </source>
</evidence>
<accession>A0AAV7DXI8</accession>
<sequence length="144" mass="15812">MKTILVFGSAGFPLVSKPPAVPSVRTETWKVSYAANLQYKRTPTPGKYLLLHSKLEQKGGRLGFSTRSESRASRAGWCLVGGIEFGGHRTEPNPIQTKCFSPQTVSDPLGKNETQPNAHPYIPLSDERCAPNPKPLHQWGNVTN</sequence>
<organism evidence="2 3">
    <name type="scientific">Aristolochia fimbriata</name>
    <name type="common">White veined hardy Dutchman's pipe vine</name>
    <dbReference type="NCBI Taxonomy" id="158543"/>
    <lineage>
        <taxon>Eukaryota</taxon>
        <taxon>Viridiplantae</taxon>
        <taxon>Streptophyta</taxon>
        <taxon>Embryophyta</taxon>
        <taxon>Tracheophyta</taxon>
        <taxon>Spermatophyta</taxon>
        <taxon>Magnoliopsida</taxon>
        <taxon>Magnoliidae</taxon>
        <taxon>Piperales</taxon>
        <taxon>Aristolochiaceae</taxon>
        <taxon>Aristolochia</taxon>
    </lineage>
</organism>
<dbReference type="EMBL" id="JAINDJ010000007">
    <property type="protein sequence ID" value="KAG9441365.1"/>
    <property type="molecule type" value="Genomic_DNA"/>
</dbReference>
<keyword evidence="3" id="KW-1185">Reference proteome</keyword>
<dbReference type="Proteomes" id="UP000825729">
    <property type="component" value="Unassembled WGS sequence"/>
</dbReference>
<feature type="compositionally biased region" description="Polar residues" evidence="1">
    <location>
        <begin position="101"/>
        <end position="117"/>
    </location>
</feature>
<proteinExistence type="predicted"/>
<feature type="region of interest" description="Disordered" evidence="1">
    <location>
        <begin position="101"/>
        <end position="120"/>
    </location>
</feature>
<evidence type="ECO:0000313" key="2">
    <source>
        <dbReference type="EMBL" id="KAG9441365.1"/>
    </source>
</evidence>
<reference evidence="2 3" key="1">
    <citation type="submission" date="2021-07" db="EMBL/GenBank/DDBJ databases">
        <title>The Aristolochia fimbriata genome: insights into angiosperm evolution, floral development and chemical biosynthesis.</title>
        <authorList>
            <person name="Jiao Y."/>
        </authorList>
    </citation>
    <scope>NUCLEOTIDE SEQUENCE [LARGE SCALE GENOMIC DNA]</scope>
    <source>
        <strain evidence="2">IBCAS-2021</strain>
        <tissue evidence="2">Leaf</tissue>
    </source>
</reference>
<comment type="caution">
    <text evidence="2">The sequence shown here is derived from an EMBL/GenBank/DDBJ whole genome shotgun (WGS) entry which is preliminary data.</text>
</comment>
<protein>
    <submittedName>
        <fullName evidence="2">Uncharacterized protein</fullName>
    </submittedName>
</protein>
<evidence type="ECO:0000313" key="3">
    <source>
        <dbReference type="Proteomes" id="UP000825729"/>
    </source>
</evidence>
<name>A0AAV7DXI8_ARIFI</name>
<dbReference type="AlphaFoldDB" id="A0AAV7DXI8"/>
<gene>
    <name evidence="2" type="ORF">H6P81_017219</name>
</gene>